<feature type="transmembrane region" description="Helical" evidence="7">
    <location>
        <begin position="174"/>
        <end position="201"/>
    </location>
</feature>
<feature type="transmembrane region" description="Helical" evidence="7">
    <location>
        <begin position="133"/>
        <end position="154"/>
    </location>
</feature>
<evidence type="ECO:0000256" key="7">
    <source>
        <dbReference type="SAM" id="Phobius"/>
    </source>
</evidence>
<evidence type="ECO:0000313" key="10">
    <source>
        <dbReference type="Proteomes" id="UP000326565"/>
    </source>
</evidence>
<proteinExistence type="inferred from homology"/>
<evidence type="ECO:0000259" key="8">
    <source>
        <dbReference type="Pfam" id="PF20684"/>
    </source>
</evidence>
<evidence type="ECO:0000256" key="1">
    <source>
        <dbReference type="ARBA" id="ARBA00004141"/>
    </source>
</evidence>
<name>A0A5N5WIU5_9EURO</name>
<protein>
    <recommendedName>
        <fullName evidence="8">Rhodopsin domain-containing protein</fullName>
    </recommendedName>
</protein>
<feature type="transmembrane region" description="Helical" evidence="7">
    <location>
        <begin position="213"/>
        <end position="235"/>
    </location>
</feature>
<evidence type="ECO:0000256" key="3">
    <source>
        <dbReference type="ARBA" id="ARBA00022989"/>
    </source>
</evidence>
<evidence type="ECO:0000256" key="5">
    <source>
        <dbReference type="ARBA" id="ARBA00038359"/>
    </source>
</evidence>
<feature type="transmembrane region" description="Helical" evidence="7">
    <location>
        <begin position="53"/>
        <end position="75"/>
    </location>
</feature>
<dbReference type="EMBL" id="ML732451">
    <property type="protein sequence ID" value="KAB8067735.1"/>
    <property type="molecule type" value="Genomic_DNA"/>
</dbReference>
<evidence type="ECO:0000256" key="6">
    <source>
        <dbReference type="SAM" id="MobiDB-lite"/>
    </source>
</evidence>
<dbReference type="PANTHER" id="PTHR33048:SF146">
    <property type="entry name" value="INTEGRAL MEMBRANE PROTEIN"/>
    <property type="match status" value="1"/>
</dbReference>
<dbReference type="AlphaFoldDB" id="A0A5N5WIU5"/>
<evidence type="ECO:0000256" key="2">
    <source>
        <dbReference type="ARBA" id="ARBA00022692"/>
    </source>
</evidence>
<keyword evidence="3 7" id="KW-1133">Transmembrane helix</keyword>
<gene>
    <name evidence="9" type="ORF">BDV29DRAFT_185646</name>
</gene>
<comment type="subcellular location">
    <subcellularLocation>
        <location evidence="1">Membrane</location>
        <topology evidence="1">Multi-pass membrane protein</topology>
    </subcellularLocation>
</comment>
<dbReference type="GO" id="GO:0016020">
    <property type="term" value="C:membrane"/>
    <property type="evidence" value="ECO:0007669"/>
    <property type="project" value="UniProtKB-SubCell"/>
</dbReference>
<feature type="region of interest" description="Disordered" evidence="6">
    <location>
        <begin position="298"/>
        <end position="319"/>
    </location>
</feature>
<dbReference type="Pfam" id="PF20684">
    <property type="entry name" value="Fung_rhodopsin"/>
    <property type="match status" value="1"/>
</dbReference>
<feature type="transmembrane region" description="Helical" evidence="7">
    <location>
        <begin position="20"/>
        <end position="41"/>
    </location>
</feature>
<keyword evidence="10" id="KW-1185">Reference proteome</keyword>
<keyword evidence="2 7" id="KW-0812">Transmembrane</keyword>
<dbReference type="PANTHER" id="PTHR33048">
    <property type="entry name" value="PTH11-LIKE INTEGRAL MEMBRANE PROTEIN (AFU_ORTHOLOGUE AFUA_5G11245)"/>
    <property type="match status" value="1"/>
</dbReference>
<dbReference type="InterPro" id="IPR049326">
    <property type="entry name" value="Rhodopsin_dom_fungi"/>
</dbReference>
<dbReference type="InterPro" id="IPR052337">
    <property type="entry name" value="SAT4-like"/>
</dbReference>
<organism evidence="9 10">
    <name type="scientific">Aspergillus leporis</name>
    <dbReference type="NCBI Taxonomy" id="41062"/>
    <lineage>
        <taxon>Eukaryota</taxon>
        <taxon>Fungi</taxon>
        <taxon>Dikarya</taxon>
        <taxon>Ascomycota</taxon>
        <taxon>Pezizomycotina</taxon>
        <taxon>Eurotiomycetes</taxon>
        <taxon>Eurotiomycetidae</taxon>
        <taxon>Eurotiales</taxon>
        <taxon>Aspergillaceae</taxon>
        <taxon>Aspergillus</taxon>
        <taxon>Aspergillus subgen. Circumdati</taxon>
    </lineage>
</organism>
<dbReference type="OrthoDB" id="10017208at2759"/>
<sequence>MGWVHHASPDIEAQSQYHEILGVCLGLTLLMVITVCLRLVVRAHARRLGAADYVMLVSMIFSVIYSALCISQSRYGLGLPINLRPKGNMPTYKKLNYAGRPFYQLGIAGFKASLCLSYLRLLSKTSMSLYRILIWSVTAISTLGHIAATLVLLFSCRPVQYSWRTDIRGTCLPIAGTFYGLAIFTIICDILIIFLPIPLLLRLKIKPAQKSGVVCLFLLGLFTTSCSIMRLTQIHRVAYGDGNSTALVLWGTIEFNVGNIITCLPYLAPLLKGMVRDFRSNSTPYMSQGHYALESWKDPRSQLRSTASAPTHPRRTPSEELILDSRLPRHGGIEMTVELRVSLEQVSRG</sequence>
<feature type="transmembrane region" description="Helical" evidence="7">
    <location>
        <begin position="247"/>
        <end position="271"/>
    </location>
</feature>
<evidence type="ECO:0000313" key="9">
    <source>
        <dbReference type="EMBL" id="KAB8067735.1"/>
    </source>
</evidence>
<dbReference type="Proteomes" id="UP000326565">
    <property type="component" value="Unassembled WGS sequence"/>
</dbReference>
<evidence type="ECO:0000256" key="4">
    <source>
        <dbReference type="ARBA" id="ARBA00023136"/>
    </source>
</evidence>
<feature type="transmembrane region" description="Helical" evidence="7">
    <location>
        <begin position="102"/>
        <end position="121"/>
    </location>
</feature>
<keyword evidence="4 7" id="KW-0472">Membrane</keyword>
<feature type="domain" description="Rhodopsin" evidence="8">
    <location>
        <begin position="37"/>
        <end position="272"/>
    </location>
</feature>
<accession>A0A5N5WIU5</accession>
<comment type="similarity">
    <text evidence="5">Belongs to the SAT4 family.</text>
</comment>
<reference evidence="9 10" key="1">
    <citation type="submission" date="2019-04" db="EMBL/GenBank/DDBJ databases">
        <title>Friends and foes A comparative genomics study of 23 Aspergillus species from section Flavi.</title>
        <authorList>
            <consortium name="DOE Joint Genome Institute"/>
            <person name="Kjaerbolling I."/>
            <person name="Vesth T."/>
            <person name="Frisvad J.C."/>
            <person name="Nybo J.L."/>
            <person name="Theobald S."/>
            <person name="Kildgaard S."/>
            <person name="Isbrandt T."/>
            <person name="Kuo A."/>
            <person name="Sato A."/>
            <person name="Lyhne E.K."/>
            <person name="Kogle M.E."/>
            <person name="Wiebenga A."/>
            <person name="Kun R.S."/>
            <person name="Lubbers R.J."/>
            <person name="Makela M.R."/>
            <person name="Barry K."/>
            <person name="Chovatia M."/>
            <person name="Clum A."/>
            <person name="Daum C."/>
            <person name="Haridas S."/>
            <person name="He G."/>
            <person name="LaButti K."/>
            <person name="Lipzen A."/>
            <person name="Mondo S."/>
            <person name="Riley R."/>
            <person name="Salamov A."/>
            <person name="Simmons B.A."/>
            <person name="Magnuson J.K."/>
            <person name="Henrissat B."/>
            <person name="Mortensen U.H."/>
            <person name="Larsen T.O."/>
            <person name="Devries R.P."/>
            <person name="Grigoriev I.V."/>
            <person name="Machida M."/>
            <person name="Baker S.E."/>
            <person name="Andersen M.R."/>
        </authorList>
    </citation>
    <scope>NUCLEOTIDE SEQUENCE [LARGE SCALE GENOMIC DNA]</scope>
    <source>
        <strain evidence="9 10">CBS 151.66</strain>
    </source>
</reference>